<evidence type="ECO:0000256" key="3">
    <source>
        <dbReference type="PROSITE-ProRule" id="PRU00339"/>
    </source>
</evidence>
<keyword evidence="1" id="KW-0677">Repeat</keyword>
<organism evidence="4 5">
    <name type="scientific">Reticulomyxa filosa</name>
    <dbReference type="NCBI Taxonomy" id="46433"/>
    <lineage>
        <taxon>Eukaryota</taxon>
        <taxon>Sar</taxon>
        <taxon>Rhizaria</taxon>
        <taxon>Retaria</taxon>
        <taxon>Foraminifera</taxon>
        <taxon>Monothalamids</taxon>
        <taxon>Reticulomyxidae</taxon>
        <taxon>Reticulomyxa</taxon>
    </lineage>
</organism>
<dbReference type="SUPFAM" id="SSF48452">
    <property type="entry name" value="TPR-like"/>
    <property type="match status" value="1"/>
</dbReference>
<name>X6L732_RETFI</name>
<reference evidence="4 5" key="1">
    <citation type="journal article" date="2013" name="Curr. Biol.">
        <title>The Genome of the Foraminiferan Reticulomyxa filosa.</title>
        <authorList>
            <person name="Glockner G."/>
            <person name="Hulsmann N."/>
            <person name="Schleicher M."/>
            <person name="Noegel A.A."/>
            <person name="Eichinger L."/>
            <person name="Gallinger C."/>
            <person name="Pawlowski J."/>
            <person name="Sierra R."/>
            <person name="Euteneuer U."/>
            <person name="Pillet L."/>
            <person name="Moustafa A."/>
            <person name="Platzer M."/>
            <person name="Groth M."/>
            <person name="Szafranski K."/>
            <person name="Schliwa M."/>
        </authorList>
    </citation>
    <scope>NUCLEOTIDE SEQUENCE [LARGE SCALE GENOMIC DNA]</scope>
</reference>
<evidence type="ECO:0000313" key="5">
    <source>
        <dbReference type="Proteomes" id="UP000023152"/>
    </source>
</evidence>
<dbReference type="Pfam" id="PF00515">
    <property type="entry name" value="TPR_1"/>
    <property type="match status" value="1"/>
</dbReference>
<evidence type="ECO:0000313" key="4">
    <source>
        <dbReference type="EMBL" id="ETN97422.1"/>
    </source>
</evidence>
<dbReference type="Proteomes" id="UP000023152">
    <property type="component" value="Unassembled WGS sequence"/>
</dbReference>
<keyword evidence="2 3" id="KW-0802">TPR repeat</keyword>
<accession>X6L732</accession>
<dbReference type="InterPro" id="IPR029030">
    <property type="entry name" value="Caspase-like_dom_sf"/>
</dbReference>
<dbReference type="SUPFAM" id="SSF52129">
    <property type="entry name" value="Caspase-like"/>
    <property type="match status" value="1"/>
</dbReference>
<dbReference type="PANTHER" id="PTHR45641">
    <property type="entry name" value="TETRATRICOPEPTIDE REPEAT PROTEIN (AFU_ORTHOLOGUE AFUA_6G03870)"/>
    <property type="match status" value="1"/>
</dbReference>
<dbReference type="SMART" id="SM00028">
    <property type="entry name" value="TPR"/>
    <property type="match status" value="3"/>
</dbReference>
<feature type="non-terminal residue" evidence="4">
    <location>
        <position position="1"/>
    </location>
</feature>
<protein>
    <submittedName>
        <fullName evidence="4">Uncharacterized protein</fullName>
    </submittedName>
</protein>
<comment type="caution">
    <text evidence="4">The sequence shown here is derived from an EMBL/GenBank/DDBJ whole genome shotgun (WGS) entry which is preliminary data.</text>
</comment>
<dbReference type="InterPro" id="IPR019734">
    <property type="entry name" value="TPR_rpt"/>
</dbReference>
<dbReference type="Gene3D" id="1.25.40.10">
    <property type="entry name" value="Tetratricopeptide repeat domain"/>
    <property type="match status" value="1"/>
</dbReference>
<proteinExistence type="predicted"/>
<feature type="repeat" description="TPR" evidence="3">
    <location>
        <begin position="395"/>
        <end position="428"/>
    </location>
</feature>
<evidence type="ECO:0000256" key="2">
    <source>
        <dbReference type="ARBA" id="ARBA00022803"/>
    </source>
</evidence>
<dbReference type="EMBL" id="ASPP01049772">
    <property type="protein sequence ID" value="ETN97422.1"/>
    <property type="molecule type" value="Genomic_DNA"/>
</dbReference>
<dbReference type="PROSITE" id="PS50005">
    <property type="entry name" value="TPR"/>
    <property type="match status" value="2"/>
</dbReference>
<dbReference type="PANTHER" id="PTHR45641:SF19">
    <property type="entry name" value="NEPHROCYSTIN-3"/>
    <property type="match status" value="1"/>
</dbReference>
<sequence>AIKYQQLQYLENVKQDVQLLQTLFQSKFNYRVFSTYNSQIGKTEFLTLNDLNDFISKQCLNLTNVSNDYDGLIFVWCGYGGFGVNGDTLITSDNQSKMFKEIQNEFIMKTEYFAGKPKMFIKISNSITNNRNGKINEKKIRYNHDTDTFTIIADTSEKSAMNFTKIFCHEIENNVNQSLEVIIKNVADQISGKEIAQSVSTSHSDIYLIPTNNKNIPETLDFRKHWNRNWRKANVEAAKIVEEMTQNHEQGLVVVAFDTPEWKKTMTIVHNVVKKEFKRYWVYAIKSKLIILNDIRIDGNVYVINCELQCKQNVNITTQLFITENAIVDPQLKQSFSPIQWNTKIHYNIPAILQDLENKDEACLERLLYDDSIFYLKQYLQICIDTFGLSHPYIVIAYRMLGLTYDDKGQYDIAIEFYEKALKIMVDIFGINYVLVAQLYHNLGTSYDNKRQYENAIEHYEAALKIRKEIFRKGDEGIGDICWDLGCIFEIIQNKKTAYKYYEEAWKVYNIVCGEWDEATLRSKEQMQYLNESENGQLFTSTQIIRI</sequence>
<dbReference type="Pfam" id="PF13424">
    <property type="entry name" value="TPR_12"/>
    <property type="match status" value="1"/>
</dbReference>
<evidence type="ECO:0000256" key="1">
    <source>
        <dbReference type="ARBA" id="ARBA00022737"/>
    </source>
</evidence>
<gene>
    <name evidence="4" type="ORF">RFI_40108</name>
</gene>
<dbReference type="InterPro" id="IPR011990">
    <property type="entry name" value="TPR-like_helical_dom_sf"/>
</dbReference>
<dbReference type="Gene3D" id="3.40.50.1460">
    <property type="match status" value="1"/>
</dbReference>
<dbReference type="AlphaFoldDB" id="X6L732"/>
<keyword evidence="5" id="KW-1185">Reference proteome</keyword>
<feature type="repeat" description="TPR" evidence="3">
    <location>
        <begin position="437"/>
        <end position="470"/>
    </location>
</feature>
<dbReference type="PROSITE" id="PS50293">
    <property type="entry name" value="TPR_REGION"/>
    <property type="match status" value="2"/>
</dbReference>